<protein>
    <submittedName>
        <fullName evidence="2">Antitoxin Phd_YefM, type II toxin-antitoxin system</fullName>
    </submittedName>
</protein>
<dbReference type="InterPro" id="IPR036165">
    <property type="entry name" value="YefM-like_sf"/>
</dbReference>
<keyword evidence="3" id="KW-1185">Reference proteome</keyword>
<dbReference type="RefSeq" id="WP_072775810.1">
    <property type="nucleotide sequence ID" value="NZ_FQXC01000001.1"/>
</dbReference>
<evidence type="ECO:0000256" key="1">
    <source>
        <dbReference type="ARBA" id="ARBA00009981"/>
    </source>
</evidence>
<evidence type="ECO:0000313" key="3">
    <source>
        <dbReference type="Proteomes" id="UP000184221"/>
    </source>
</evidence>
<name>A0A1M5M1Z5_9RHOB</name>
<dbReference type="EMBL" id="FQXC01000001">
    <property type="protein sequence ID" value="SHG70929.1"/>
    <property type="molecule type" value="Genomic_DNA"/>
</dbReference>
<gene>
    <name evidence="2" type="ORF">SAMN05443551_0355</name>
</gene>
<reference evidence="2 3" key="1">
    <citation type="submission" date="2016-11" db="EMBL/GenBank/DDBJ databases">
        <authorList>
            <person name="Jaros S."/>
            <person name="Januszkiewicz K."/>
            <person name="Wedrychowicz H."/>
        </authorList>
    </citation>
    <scope>NUCLEOTIDE SEQUENCE [LARGE SCALE GENOMIC DNA]</scope>
    <source>
        <strain evidence="2 3">DSM 29431</strain>
    </source>
</reference>
<proteinExistence type="inferred from homology"/>
<dbReference type="OrthoDB" id="7747634at2"/>
<accession>A0A1M5M1Z5</accession>
<evidence type="ECO:0000313" key="2">
    <source>
        <dbReference type="EMBL" id="SHG70929.1"/>
    </source>
</evidence>
<comment type="similarity">
    <text evidence="1">Belongs to the phD/YefM antitoxin family.</text>
</comment>
<dbReference type="SUPFAM" id="SSF143120">
    <property type="entry name" value="YefM-like"/>
    <property type="match status" value="1"/>
</dbReference>
<organism evidence="2 3">
    <name type="scientific">Marivita hallyeonensis</name>
    <dbReference type="NCBI Taxonomy" id="996342"/>
    <lineage>
        <taxon>Bacteria</taxon>
        <taxon>Pseudomonadati</taxon>
        <taxon>Pseudomonadota</taxon>
        <taxon>Alphaproteobacteria</taxon>
        <taxon>Rhodobacterales</taxon>
        <taxon>Roseobacteraceae</taxon>
        <taxon>Marivita</taxon>
    </lineage>
</organism>
<dbReference type="AlphaFoldDB" id="A0A1M5M1Z5"/>
<dbReference type="Proteomes" id="UP000184221">
    <property type="component" value="Unassembled WGS sequence"/>
</dbReference>
<sequence>MFLYNSSPLEDIATDRLRSSLSRVLDDVRFYEQRYAILRRGRPVAGLVPITEARALFEASQRNRKFRDIALRQKIEEEDMLRNAIRDCGEAALADPEV</sequence>